<dbReference type="RefSeq" id="WP_111740910.1">
    <property type="nucleotide sequence ID" value="NZ_LR698987.1"/>
</dbReference>
<dbReference type="Proteomes" id="UP000249005">
    <property type="component" value="Chromosome 1"/>
</dbReference>
<name>A0A2X4Y013_9GAMM</name>
<dbReference type="SUPFAM" id="SSF46785">
    <property type="entry name" value="Winged helix' DNA-binding domain"/>
    <property type="match status" value="1"/>
</dbReference>
<evidence type="ECO:0000256" key="4">
    <source>
        <dbReference type="ARBA" id="ARBA00023163"/>
    </source>
</evidence>
<dbReference type="CDD" id="cd08417">
    <property type="entry name" value="PBP2_Nitroaromatics_like"/>
    <property type="match status" value="1"/>
</dbReference>
<evidence type="ECO:0000256" key="2">
    <source>
        <dbReference type="ARBA" id="ARBA00023015"/>
    </source>
</evidence>
<evidence type="ECO:0000313" key="6">
    <source>
        <dbReference type="EMBL" id="SQI42124.1"/>
    </source>
</evidence>
<dbReference type="EMBL" id="LS483470">
    <property type="protein sequence ID" value="SQI42124.1"/>
    <property type="molecule type" value="Genomic_DNA"/>
</dbReference>
<reference evidence="6 7" key="1">
    <citation type="submission" date="2018-06" db="EMBL/GenBank/DDBJ databases">
        <authorList>
            <consortium name="Pathogen Informatics"/>
            <person name="Doyle S."/>
        </authorList>
    </citation>
    <scope>NUCLEOTIDE SEQUENCE [LARGE SCALE GENOMIC DNA]</scope>
    <source>
        <strain evidence="6 7">NCTC12151</strain>
    </source>
</reference>
<dbReference type="OrthoDB" id="8557381at2"/>
<dbReference type="InterPro" id="IPR005119">
    <property type="entry name" value="LysR_subst-bd"/>
</dbReference>
<keyword evidence="4" id="KW-0804">Transcription</keyword>
<dbReference type="PROSITE" id="PS50931">
    <property type="entry name" value="HTH_LYSR"/>
    <property type="match status" value="1"/>
</dbReference>
<dbReference type="AlphaFoldDB" id="A0A2X4Y013"/>
<sequence length="316" mass="36323">MGKKVALRQKLRKLDFQALEIFYHLYTHQSVTEVAEILFLSQSSVSYSLKRLRAAFDDELFISSKGGMKPTPKSESIIKYIEDILNKISLCVDEKQYFLPKEYETTFTIFSPEYFEILVIPLLIEEILKEGLKIKIDVVRPETKIPFEEIKNRQIDIGIVLKTPGIEYPNSLCSQSILHDELLAVFGGDIAQPEGQLTIEELVHYKQVFPSPWLENHCMVDSVLKKQNIQRNVTIKANGYYSGLKMLTSSEMMMLLPHKIYHKLSNQHASLHCRKAPKELLGFDVDMLWSETSSNDPANQWLRKQIILACQKIGEG</sequence>
<dbReference type="PANTHER" id="PTHR30118">
    <property type="entry name" value="HTH-TYPE TRANSCRIPTIONAL REGULATOR LEUO-RELATED"/>
    <property type="match status" value="1"/>
</dbReference>
<evidence type="ECO:0000256" key="1">
    <source>
        <dbReference type="ARBA" id="ARBA00009437"/>
    </source>
</evidence>
<dbReference type="GO" id="GO:0003677">
    <property type="term" value="F:DNA binding"/>
    <property type="evidence" value="ECO:0007669"/>
    <property type="project" value="UniProtKB-KW"/>
</dbReference>
<gene>
    <name evidence="6" type="primary">syrM1_1</name>
    <name evidence="6" type="ORF">NCTC12151_02473</name>
</gene>
<dbReference type="Pfam" id="PF03466">
    <property type="entry name" value="LysR_substrate"/>
    <property type="match status" value="1"/>
</dbReference>
<dbReference type="SUPFAM" id="SSF53850">
    <property type="entry name" value="Periplasmic binding protein-like II"/>
    <property type="match status" value="1"/>
</dbReference>
<dbReference type="InterPro" id="IPR036388">
    <property type="entry name" value="WH-like_DNA-bd_sf"/>
</dbReference>
<protein>
    <submittedName>
        <fullName evidence="6">Symbiotic regulator homolog 1</fullName>
    </submittedName>
</protein>
<accession>A0A2X4Y013</accession>
<dbReference type="InterPro" id="IPR050389">
    <property type="entry name" value="LysR-type_TF"/>
</dbReference>
<dbReference type="Gene3D" id="3.40.190.10">
    <property type="entry name" value="Periplasmic binding protein-like II"/>
    <property type="match status" value="2"/>
</dbReference>
<keyword evidence="3" id="KW-0238">DNA-binding</keyword>
<dbReference type="InterPro" id="IPR037402">
    <property type="entry name" value="YidZ_PBP2"/>
</dbReference>
<dbReference type="GO" id="GO:0003700">
    <property type="term" value="F:DNA-binding transcription factor activity"/>
    <property type="evidence" value="ECO:0007669"/>
    <property type="project" value="InterPro"/>
</dbReference>
<keyword evidence="2" id="KW-0805">Transcription regulation</keyword>
<dbReference type="InterPro" id="IPR036390">
    <property type="entry name" value="WH_DNA-bd_sf"/>
</dbReference>
<proteinExistence type="inferred from homology"/>
<evidence type="ECO:0000259" key="5">
    <source>
        <dbReference type="PROSITE" id="PS50931"/>
    </source>
</evidence>
<dbReference type="InterPro" id="IPR000847">
    <property type="entry name" value="LysR_HTH_N"/>
</dbReference>
<dbReference type="PANTHER" id="PTHR30118:SF15">
    <property type="entry name" value="TRANSCRIPTIONAL REGULATORY PROTEIN"/>
    <property type="match status" value="1"/>
</dbReference>
<dbReference type="InterPro" id="IPR011991">
    <property type="entry name" value="ArsR-like_HTH"/>
</dbReference>
<comment type="similarity">
    <text evidence="1">Belongs to the LysR transcriptional regulatory family.</text>
</comment>
<organism evidence="6 7">
    <name type="scientific">Leminorella richardii</name>
    <dbReference type="NCBI Taxonomy" id="158841"/>
    <lineage>
        <taxon>Bacteria</taxon>
        <taxon>Pseudomonadati</taxon>
        <taxon>Pseudomonadota</taxon>
        <taxon>Gammaproteobacteria</taxon>
        <taxon>Enterobacterales</taxon>
        <taxon>Budviciaceae</taxon>
        <taxon>Leminorella</taxon>
    </lineage>
</organism>
<feature type="domain" description="HTH lysR-type" evidence="5">
    <location>
        <begin position="14"/>
        <end position="71"/>
    </location>
</feature>
<dbReference type="Pfam" id="PF00126">
    <property type="entry name" value="HTH_1"/>
    <property type="match status" value="1"/>
</dbReference>
<evidence type="ECO:0000256" key="3">
    <source>
        <dbReference type="ARBA" id="ARBA00023125"/>
    </source>
</evidence>
<dbReference type="Gene3D" id="1.10.10.10">
    <property type="entry name" value="Winged helix-like DNA-binding domain superfamily/Winged helix DNA-binding domain"/>
    <property type="match status" value="1"/>
</dbReference>
<evidence type="ECO:0000313" key="7">
    <source>
        <dbReference type="Proteomes" id="UP000249005"/>
    </source>
</evidence>
<dbReference type="CDD" id="cd00090">
    <property type="entry name" value="HTH_ARSR"/>
    <property type="match status" value="1"/>
</dbReference>
<dbReference type="KEGG" id="lri:NCTC12151_02473"/>
<keyword evidence="7" id="KW-1185">Reference proteome</keyword>